<reference evidence="2" key="1">
    <citation type="submission" date="2013-10" db="EMBL/GenBank/DDBJ databases">
        <title>Genomic analysis of the causative agents of coccidiosis in chickens.</title>
        <authorList>
            <person name="Reid A.J."/>
            <person name="Blake D."/>
            <person name="Billington K."/>
            <person name="Browne H."/>
            <person name="Dunn M."/>
            <person name="Hung S."/>
            <person name="Kawahara F."/>
            <person name="Miranda-Saavedra D."/>
            <person name="Mourier T."/>
            <person name="Nagra H."/>
            <person name="Otto T.D."/>
            <person name="Rawlings N."/>
            <person name="Sanchez A."/>
            <person name="Sanders M."/>
            <person name="Subramaniam C."/>
            <person name="Tay Y."/>
            <person name="Dear P."/>
            <person name="Doerig C."/>
            <person name="Gruber A."/>
            <person name="Parkinson J."/>
            <person name="Shirley M."/>
            <person name="Wan K.L."/>
            <person name="Berriman M."/>
            <person name="Tomley F."/>
            <person name="Pain A."/>
        </authorList>
    </citation>
    <scope>NUCLEOTIDE SEQUENCE [LARGE SCALE GENOMIC DNA]</scope>
    <source>
        <strain evidence="2">Weybridge</strain>
    </source>
</reference>
<organism evidence="2 3">
    <name type="scientific">Eimeria maxima</name>
    <name type="common">Coccidian parasite</name>
    <dbReference type="NCBI Taxonomy" id="5804"/>
    <lineage>
        <taxon>Eukaryota</taxon>
        <taxon>Sar</taxon>
        <taxon>Alveolata</taxon>
        <taxon>Apicomplexa</taxon>
        <taxon>Conoidasida</taxon>
        <taxon>Coccidia</taxon>
        <taxon>Eucoccidiorida</taxon>
        <taxon>Eimeriorina</taxon>
        <taxon>Eimeriidae</taxon>
        <taxon>Eimeria</taxon>
    </lineage>
</organism>
<name>U6MFU0_EIMMA</name>
<feature type="transmembrane region" description="Helical" evidence="1">
    <location>
        <begin position="50"/>
        <end position="74"/>
    </location>
</feature>
<dbReference type="EMBL" id="HG722056">
    <property type="protein sequence ID" value="CDJ61329.1"/>
    <property type="molecule type" value="Genomic_DNA"/>
</dbReference>
<dbReference type="RefSeq" id="XP_013337979.1">
    <property type="nucleotide sequence ID" value="XM_013482525.1"/>
</dbReference>
<protein>
    <submittedName>
        <fullName evidence="2">Uncharacterized protein</fullName>
    </submittedName>
</protein>
<keyword evidence="1" id="KW-0472">Membrane</keyword>
<feature type="transmembrane region" description="Helical" evidence="1">
    <location>
        <begin position="86"/>
        <end position="105"/>
    </location>
</feature>
<evidence type="ECO:0000313" key="2">
    <source>
        <dbReference type="EMBL" id="CDJ61329.1"/>
    </source>
</evidence>
<sequence>MARGGNCESGIPFMKPEDLHVWLISFALLMVLTSSLSFASAQFSPAGDPLWIDFAILVIWGIVFAACVIMWSLARLFNSEKTEWKLLYLSLFSVLVPRSCFPFRFGEYVMHQMCLMGFNFFNDHVCWKTNAVCGLTLILMTISDFAWKILPPFVALLKFYAFVVTVLVGNLGYRIVQVFYRQLREAKRPVRPFYALTGSSAGYRDKSIKFADSRKAATNEAVHSLLPCIYEHQNTGRTCELLRPRDPFSAKQRHLRLTRNNLGGSLSMRGFSRRSVMIPNAAATRRYWTKLDNCPPLYFQAVHRRLILCKDDMLRYVVEIEDSGVWNKEKEPQLFVVPRCHYGYVDSKWYLGMRLPGTHKSSLCCSSVPVTPVDQEKALPFSPTVSMAVPLWALSRMQSCSNTMAPSQPRTSTVARARPTHQCSVFIFRVLLIKRNRRQPKNTFCQQVHHTLVIKGPHLQEEARWCGCLRHPCAGESRRSGEDSERHTGSGSREEVVLPKVKGGVFEDSAIERWYLLWRAEYIICFYKEIYHINLLICALQCLFGMTRRYVIECLSLAIERYNEPNAAELEFLGVRAQMPSWTRTWAALWRPVLQFAILSALILPMKFMKSRGGKNVWKFQLLALGQAVTYMVFAFCELLGRCYIMATEPLFTAATKIPKGVELTCVVGSHLILPLFSIAVTVHLRRISEATIVVISAGSGLVTIVFLSFVGWEFKIAAFFMLSRTLYALFSIMLVRAFENVRRQLFATQVLPFLMYLSTLANSQRVESLCGIRRERDNCGNQQAQASSLP</sequence>
<dbReference type="Proteomes" id="UP000030763">
    <property type="component" value="Unassembled WGS sequence"/>
</dbReference>
<gene>
    <name evidence="2" type="ORF">EMWEY_00009910</name>
</gene>
<dbReference type="VEuPathDB" id="ToxoDB:EMWEY_00009910"/>
<reference evidence="2" key="2">
    <citation type="submission" date="2013-10" db="EMBL/GenBank/DDBJ databases">
        <authorList>
            <person name="Aslett M."/>
        </authorList>
    </citation>
    <scope>NUCLEOTIDE SEQUENCE [LARGE SCALE GENOMIC DNA]</scope>
    <source>
        <strain evidence="2">Weybridge</strain>
    </source>
</reference>
<dbReference type="GeneID" id="25334977"/>
<keyword evidence="1" id="KW-0812">Transmembrane</keyword>
<dbReference type="AlphaFoldDB" id="U6MFU0"/>
<feature type="transmembrane region" description="Helical" evidence="1">
    <location>
        <begin position="717"/>
        <end position="736"/>
    </location>
</feature>
<keyword evidence="3" id="KW-1185">Reference proteome</keyword>
<feature type="transmembrane region" description="Helical" evidence="1">
    <location>
        <begin position="21"/>
        <end position="44"/>
    </location>
</feature>
<feature type="transmembrane region" description="Helical" evidence="1">
    <location>
        <begin position="159"/>
        <end position="180"/>
    </location>
</feature>
<accession>U6MFU0</accession>
<dbReference type="OMA" id="IERWYLL"/>
<proteinExistence type="predicted"/>
<feature type="transmembrane region" description="Helical" evidence="1">
    <location>
        <begin position="693"/>
        <end position="711"/>
    </location>
</feature>
<feature type="transmembrane region" description="Helical" evidence="1">
    <location>
        <begin position="589"/>
        <end position="608"/>
    </location>
</feature>
<feature type="transmembrane region" description="Helical" evidence="1">
    <location>
        <begin position="620"/>
        <end position="641"/>
    </location>
</feature>
<keyword evidence="1" id="KW-1133">Transmembrane helix</keyword>
<evidence type="ECO:0000256" key="1">
    <source>
        <dbReference type="SAM" id="Phobius"/>
    </source>
</evidence>
<dbReference type="OrthoDB" id="346464at2759"/>
<evidence type="ECO:0000313" key="3">
    <source>
        <dbReference type="Proteomes" id="UP000030763"/>
    </source>
</evidence>